<dbReference type="Pfam" id="PF13505">
    <property type="entry name" value="OMP_b-brl"/>
    <property type="match status" value="1"/>
</dbReference>
<evidence type="ECO:0000313" key="4">
    <source>
        <dbReference type="EMBL" id="GLP94718.1"/>
    </source>
</evidence>
<organism evidence="4 5">
    <name type="scientific">Paraferrimonas sedimenticola</name>
    <dbReference type="NCBI Taxonomy" id="375674"/>
    <lineage>
        <taxon>Bacteria</taxon>
        <taxon>Pseudomonadati</taxon>
        <taxon>Pseudomonadota</taxon>
        <taxon>Gammaproteobacteria</taxon>
        <taxon>Alteromonadales</taxon>
        <taxon>Ferrimonadaceae</taxon>
        <taxon>Paraferrimonas</taxon>
    </lineage>
</organism>
<dbReference type="RefSeq" id="WP_095506089.1">
    <property type="nucleotide sequence ID" value="NZ_BSNC01000001.1"/>
</dbReference>
<evidence type="ECO:0000313" key="5">
    <source>
        <dbReference type="Proteomes" id="UP001161422"/>
    </source>
</evidence>
<dbReference type="Proteomes" id="UP001161422">
    <property type="component" value="Unassembled WGS sequence"/>
</dbReference>
<keyword evidence="1 2" id="KW-0732">Signal</keyword>
<comment type="caution">
    <text evidence="4">The sequence shown here is derived from an EMBL/GenBank/DDBJ whole genome shotgun (WGS) entry which is preliminary data.</text>
</comment>
<feature type="domain" description="Outer membrane protein beta-barrel" evidence="3">
    <location>
        <begin position="9"/>
        <end position="183"/>
    </location>
</feature>
<dbReference type="EMBL" id="BSNC01000001">
    <property type="protein sequence ID" value="GLP94718.1"/>
    <property type="molecule type" value="Genomic_DNA"/>
</dbReference>
<feature type="chain" id="PRO_5041397040" evidence="2">
    <location>
        <begin position="23"/>
        <end position="183"/>
    </location>
</feature>
<proteinExistence type="predicted"/>
<feature type="signal peptide" evidence="2">
    <location>
        <begin position="1"/>
        <end position="22"/>
    </location>
</feature>
<reference evidence="4" key="2">
    <citation type="submission" date="2023-01" db="EMBL/GenBank/DDBJ databases">
        <title>Draft genome sequence of Paraferrimonas sedimenticola strain NBRC 101628.</title>
        <authorList>
            <person name="Sun Q."/>
            <person name="Mori K."/>
        </authorList>
    </citation>
    <scope>NUCLEOTIDE SEQUENCE</scope>
    <source>
        <strain evidence="4">NBRC 101628</strain>
    </source>
</reference>
<evidence type="ECO:0000259" key="3">
    <source>
        <dbReference type="Pfam" id="PF13505"/>
    </source>
</evidence>
<evidence type="ECO:0000256" key="1">
    <source>
        <dbReference type="ARBA" id="ARBA00022729"/>
    </source>
</evidence>
<reference evidence="4" key="1">
    <citation type="journal article" date="2014" name="Int. J. Syst. Evol. Microbiol.">
        <title>Complete genome sequence of Corynebacterium casei LMG S-19264T (=DSM 44701T), isolated from a smear-ripened cheese.</title>
        <authorList>
            <consortium name="US DOE Joint Genome Institute (JGI-PGF)"/>
            <person name="Walter F."/>
            <person name="Albersmeier A."/>
            <person name="Kalinowski J."/>
            <person name="Ruckert C."/>
        </authorList>
    </citation>
    <scope>NUCLEOTIDE SEQUENCE</scope>
    <source>
        <strain evidence="4">NBRC 101628</strain>
    </source>
</reference>
<dbReference type="InterPro" id="IPR011250">
    <property type="entry name" value="OMP/PagP_B-barrel"/>
</dbReference>
<sequence length="183" mass="19741">MNVKQSIIAAVAATALTAPAMAADLFIGATVGNQWTETKGAAKETSSNSNIGLRAGAILNDTHRFTGTYTRSEGVHGSKDKGESRNHNIIASYDYLVKLDDAGKVDWFIGASVGAGIFKDAGLGNEATPVYGAQTGFSYQFDNGVRTEVGYRYLKQDTKFKVEEQSFKVNSTSQLYLGVDYRF</sequence>
<dbReference type="SUPFAM" id="SSF56925">
    <property type="entry name" value="OMPA-like"/>
    <property type="match status" value="1"/>
</dbReference>
<dbReference type="AlphaFoldDB" id="A0AA37RNH7"/>
<name>A0AA37RNH7_9GAMM</name>
<evidence type="ECO:0000256" key="2">
    <source>
        <dbReference type="SAM" id="SignalP"/>
    </source>
</evidence>
<accession>A0AA37RNH7</accession>
<protein>
    <submittedName>
        <fullName evidence="4">PhoP/Q and low Mg2+ inducible outer membrane protein H1</fullName>
    </submittedName>
</protein>
<dbReference type="InterPro" id="IPR027385">
    <property type="entry name" value="Beta-barrel_OMP"/>
</dbReference>
<dbReference type="Gene3D" id="2.40.160.20">
    <property type="match status" value="1"/>
</dbReference>
<keyword evidence="5" id="KW-1185">Reference proteome</keyword>
<gene>
    <name evidence="4" type="primary">oprH_2</name>
    <name evidence="4" type="ORF">GCM10007895_00240</name>
</gene>